<reference evidence="2" key="2">
    <citation type="journal article" date="2023" name="BMC Genomics">
        <title>Pest status, molecular evolution, and epigenetic factors derived from the genome assembly of Frankliniella fusca, a thysanopteran phytovirus vector.</title>
        <authorList>
            <person name="Catto M.A."/>
            <person name="Labadie P.E."/>
            <person name="Jacobson A.L."/>
            <person name="Kennedy G.G."/>
            <person name="Srinivasan R."/>
            <person name="Hunt B.G."/>
        </authorList>
    </citation>
    <scope>NUCLEOTIDE SEQUENCE</scope>
    <source>
        <strain evidence="2">PL_HMW_Pooled</strain>
    </source>
</reference>
<comment type="caution">
    <text evidence="2">The sequence shown here is derived from an EMBL/GenBank/DDBJ whole genome shotgun (WGS) entry which is preliminary data.</text>
</comment>
<keyword evidence="3" id="KW-1185">Reference proteome</keyword>
<feature type="signal peptide" evidence="1">
    <location>
        <begin position="1"/>
        <end position="17"/>
    </location>
</feature>
<dbReference type="GO" id="GO:0051301">
    <property type="term" value="P:cell division"/>
    <property type="evidence" value="ECO:0007669"/>
    <property type="project" value="UniProtKB-KW"/>
</dbReference>
<evidence type="ECO:0000313" key="3">
    <source>
        <dbReference type="Proteomes" id="UP001219518"/>
    </source>
</evidence>
<feature type="chain" id="PRO_5042256363" evidence="1">
    <location>
        <begin position="18"/>
        <end position="239"/>
    </location>
</feature>
<reference evidence="2" key="1">
    <citation type="submission" date="2021-07" db="EMBL/GenBank/DDBJ databases">
        <authorList>
            <person name="Catto M.A."/>
            <person name="Jacobson A."/>
            <person name="Kennedy G."/>
            <person name="Labadie P."/>
            <person name="Hunt B.G."/>
            <person name="Srinivasan R."/>
        </authorList>
    </citation>
    <scope>NUCLEOTIDE SEQUENCE</scope>
    <source>
        <strain evidence="2">PL_HMW_Pooled</strain>
        <tissue evidence="2">Head</tissue>
    </source>
</reference>
<proteinExistence type="predicted"/>
<gene>
    <name evidence="2" type="ORF">KUF71_013865</name>
</gene>
<evidence type="ECO:0000313" key="2">
    <source>
        <dbReference type="EMBL" id="KAK3925616.1"/>
    </source>
</evidence>
<accession>A0AAE1HQF2</accession>
<protein>
    <submittedName>
        <fullName evidence="2">Cell division cycle protein 48-like protein MJ1156</fullName>
    </submittedName>
</protein>
<sequence>MARLLFTSALLVALCWAATPTLGVAPTNDSSEEIFSDYVEEDGDRLGVADPKGDPSESDSIQQDSTAEWQTEMVQNLFKQRKAEKDFIDKLEIGGKTLNEMVSNITLLFNSLEAARQQKGSQLIKEHFENELKLLKQSQAQVLSNLKNLLASQQTDSPALKSMKGQVQTVVVNNFKQQIQDEKELFKKQIGQIKQEHSKQIAHVKQLFALINNWKNAFRTGLKKSEKHLAKIAQSWDML</sequence>
<dbReference type="Proteomes" id="UP001219518">
    <property type="component" value="Unassembled WGS sequence"/>
</dbReference>
<dbReference type="EMBL" id="JAHWGI010001240">
    <property type="protein sequence ID" value="KAK3925616.1"/>
    <property type="molecule type" value="Genomic_DNA"/>
</dbReference>
<keyword evidence="1" id="KW-0732">Signal</keyword>
<keyword evidence="2" id="KW-0132">Cell division</keyword>
<organism evidence="2 3">
    <name type="scientific">Frankliniella fusca</name>
    <dbReference type="NCBI Taxonomy" id="407009"/>
    <lineage>
        <taxon>Eukaryota</taxon>
        <taxon>Metazoa</taxon>
        <taxon>Ecdysozoa</taxon>
        <taxon>Arthropoda</taxon>
        <taxon>Hexapoda</taxon>
        <taxon>Insecta</taxon>
        <taxon>Pterygota</taxon>
        <taxon>Neoptera</taxon>
        <taxon>Paraneoptera</taxon>
        <taxon>Thysanoptera</taxon>
        <taxon>Terebrantia</taxon>
        <taxon>Thripoidea</taxon>
        <taxon>Thripidae</taxon>
        <taxon>Frankliniella</taxon>
    </lineage>
</organism>
<name>A0AAE1HQF2_9NEOP</name>
<evidence type="ECO:0000256" key="1">
    <source>
        <dbReference type="SAM" id="SignalP"/>
    </source>
</evidence>
<dbReference type="AlphaFoldDB" id="A0AAE1HQF2"/>
<keyword evidence="2" id="KW-0131">Cell cycle</keyword>